<name>H1KU22_METEX</name>
<dbReference type="PATRIC" id="fig|882800.3.peg.5905"/>
<protein>
    <submittedName>
        <fullName evidence="2">Uncharacterized protein</fullName>
    </submittedName>
</protein>
<evidence type="ECO:0000313" key="2">
    <source>
        <dbReference type="EMBL" id="EHP83574.1"/>
    </source>
</evidence>
<gene>
    <name evidence="2" type="ORF">MetexDRAFT_6135</name>
</gene>
<proteinExistence type="predicted"/>
<evidence type="ECO:0000256" key="1">
    <source>
        <dbReference type="SAM" id="MobiDB-lite"/>
    </source>
</evidence>
<feature type="region of interest" description="Disordered" evidence="1">
    <location>
        <begin position="48"/>
        <end position="74"/>
    </location>
</feature>
<organism evidence="2 3">
    <name type="scientific">Methylorubrum extorquens DSM 13060</name>
    <dbReference type="NCBI Taxonomy" id="882800"/>
    <lineage>
        <taxon>Bacteria</taxon>
        <taxon>Pseudomonadati</taxon>
        <taxon>Pseudomonadota</taxon>
        <taxon>Alphaproteobacteria</taxon>
        <taxon>Hyphomicrobiales</taxon>
        <taxon>Methylobacteriaceae</taxon>
        <taxon>Methylorubrum</taxon>
    </lineage>
</organism>
<dbReference type="Proteomes" id="UP000004382">
    <property type="component" value="Unassembled WGS sequence"/>
</dbReference>
<sequence length="74" mass="8676">MKQSAEPVTPERIERALRLVAYLVARDDEGEVYLPILDRLEEELAECHRRERPRDRARRLLSSSMPDRGMSAIR</sequence>
<comment type="caution">
    <text evidence="2">The sequence shown here is derived from an EMBL/GenBank/DDBJ whole genome shotgun (WGS) entry which is preliminary data.</text>
</comment>
<evidence type="ECO:0000313" key="3">
    <source>
        <dbReference type="Proteomes" id="UP000004382"/>
    </source>
</evidence>
<dbReference type="EMBL" id="AGJK01000367">
    <property type="protein sequence ID" value="EHP83574.1"/>
    <property type="molecule type" value="Genomic_DNA"/>
</dbReference>
<dbReference type="RefSeq" id="WP_003606649.1">
    <property type="nucleotide sequence ID" value="NZ_AGJK01000367.1"/>
</dbReference>
<dbReference type="AlphaFoldDB" id="H1KU22"/>
<reference evidence="2 3" key="1">
    <citation type="submission" date="2011-09" db="EMBL/GenBank/DDBJ databases">
        <title>The draft genome of Methylobacterium extorquens DSM 13060.</title>
        <authorList>
            <consortium name="US DOE Joint Genome Institute (JGI-PGF)"/>
            <person name="Lucas S."/>
            <person name="Han J."/>
            <person name="Lapidus A."/>
            <person name="Cheng J.-F."/>
            <person name="Goodwin L."/>
            <person name="Pitluck S."/>
            <person name="Peters L."/>
            <person name="Land M.L."/>
            <person name="Hauser L."/>
            <person name="Koskimaki J."/>
            <person name="Halonen O."/>
            <person name="Pirttila A."/>
            <person name="Frank C."/>
            <person name="Woyke T.J."/>
        </authorList>
    </citation>
    <scope>NUCLEOTIDE SEQUENCE [LARGE SCALE GENOMIC DNA]</scope>
    <source>
        <strain evidence="2 3">DSM 13060</strain>
    </source>
</reference>
<accession>H1KU22</accession>